<keyword evidence="5" id="KW-0677">Repeat</keyword>
<dbReference type="GeneID" id="117565799"/>
<proteinExistence type="inferred from homology"/>
<dbReference type="Proteomes" id="UP000515160">
    <property type="component" value="Chromosome 2L"/>
</dbReference>
<dbReference type="InterPro" id="IPR016024">
    <property type="entry name" value="ARM-type_fold"/>
</dbReference>
<evidence type="ECO:0000256" key="3">
    <source>
        <dbReference type="ARBA" id="ARBA00022448"/>
    </source>
</evidence>
<evidence type="ECO:0000259" key="8">
    <source>
        <dbReference type="PROSITE" id="PS50166"/>
    </source>
</evidence>
<gene>
    <name evidence="10 11" type="primary">LOC117565799</name>
</gene>
<dbReference type="InterPro" id="IPR011989">
    <property type="entry name" value="ARM-like"/>
</dbReference>
<dbReference type="PROSITE" id="PS50077">
    <property type="entry name" value="HEAT_REPEAT"/>
    <property type="match status" value="1"/>
</dbReference>
<keyword evidence="4" id="KW-0963">Cytoplasm</keyword>
<dbReference type="GO" id="GO:0006606">
    <property type="term" value="P:protein import into nucleus"/>
    <property type="evidence" value="ECO:0007669"/>
    <property type="project" value="InterPro"/>
</dbReference>
<name>A0A6P8WRV0_DROAB</name>
<keyword evidence="6" id="KW-0653">Protein transport</keyword>
<dbReference type="GO" id="GO:0005737">
    <property type="term" value="C:cytoplasm"/>
    <property type="evidence" value="ECO:0007669"/>
    <property type="project" value="UniProtKB-SubCell"/>
</dbReference>
<dbReference type="Pfam" id="PF03810">
    <property type="entry name" value="IBN_N"/>
    <property type="match status" value="1"/>
</dbReference>
<dbReference type="SMART" id="SM00913">
    <property type="entry name" value="IBN_N"/>
    <property type="match status" value="1"/>
</dbReference>
<dbReference type="AlphaFoldDB" id="A0A6P8WRV0"/>
<dbReference type="InterPro" id="IPR021133">
    <property type="entry name" value="HEAT_type_2"/>
</dbReference>
<evidence type="ECO:0000256" key="1">
    <source>
        <dbReference type="ARBA" id="ARBA00004496"/>
    </source>
</evidence>
<dbReference type="Gene3D" id="1.25.10.10">
    <property type="entry name" value="Leucine-rich Repeat Variant"/>
    <property type="match status" value="1"/>
</dbReference>
<sequence length="911" mass="102072">MTADITRQLIVILEKTVSPDKNELLSAKNYLEQAAGSNLPEFLKALAKILVETTNSAVARMAAGLQLKNHLMSKDEKINQQYQERWHQFPEETRELIKNNILAALGTENTRPSCAAQCVAYVAVIELPINRWSILIQTLVNKVVNEGSSEMHREAALEAIGYICQDIRYGVLENQSNQVLTAIIHGMRKQEPSNHVRLAATTALHNSLEFTKSNFERDMERNFIMEVVCEATQCTDTQICVAALQCLVKIMSLYYSYMEPYMAQALFPITLEAMKSDNDAVALQGIEFWSNVNDEEIDLAIESQEATDQGRAPQRVSKHYSRGALQYLTPVLVEKLTKQDECDDEDTWSPAKASSVCLMLLATCCEDDIVPHVLPFIKENIESPNWRYRDAAVMTFGSVLNGLEINTLKPLVEQAMPTLIRLMYDSSVIVRDTTAWTFGRICDIIPEAAINKTYLQTLLECFVKSLKSEPRVAANVCWAFIGLSEAAYEAAAAVDGETPETYALSPYFEFIVTQLLETTDRSDGAQANLRGAAYEALMDMIKNSPLDCYLIVQRTTIVILERLNQVMMMESHITNHSDRHQFNDLQSLLCATLQSVLRKVREADAPQISDAIMAALLTMFSSNAGKSGGVQEDAFLAVSTLVELLGMQFAKYMPAFKDFLIMGLKNHQEYQVCCASVGLTGDICRALKQMVVPYCDEIMSVLMNDLAEPNLHRSVKPQILSAFGDMALSIGSPFLKYLNVVLDMLRAASNLQVDASTYDMSEYIQELRESVLEAYTGIIQGLKGVDQTPNADVFHMEPHLVPIIEFIKRIAQEREVSDSMMASAAGFIGDLCTSFGPRLYPLLDDAVITQFLAEGKRSKGPRTKMLCAWAAKEIKKINSQIQHIIKFVYVINNFDKVNLSKQYYYYCTQHI</sequence>
<keyword evidence="3" id="KW-0813">Transport</keyword>
<protein>
    <submittedName>
        <fullName evidence="10 11">Importin subunit beta isoform X1</fullName>
    </submittedName>
</protein>
<feature type="domain" description="Importin N-terminal" evidence="8">
    <location>
        <begin position="27"/>
        <end position="107"/>
    </location>
</feature>
<evidence type="ECO:0000256" key="6">
    <source>
        <dbReference type="ARBA" id="ARBA00022927"/>
    </source>
</evidence>
<dbReference type="RefSeq" id="XP_051859115.1">
    <property type="nucleotide sequence ID" value="XM_052003155.1"/>
</dbReference>
<evidence type="ECO:0000256" key="4">
    <source>
        <dbReference type="ARBA" id="ARBA00022490"/>
    </source>
</evidence>
<evidence type="ECO:0000256" key="2">
    <source>
        <dbReference type="ARBA" id="ARBA00010907"/>
    </source>
</evidence>
<dbReference type="Pfam" id="PF13513">
    <property type="entry name" value="HEAT_EZ"/>
    <property type="match status" value="1"/>
</dbReference>
<organism evidence="9 10">
    <name type="scientific">Drosophila albomicans</name>
    <name type="common">Fruit fly</name>
    <dbReference type="NCBI Taxonomy" id="7291"/>
    <lineage>
        <taxon>Eukaryota</taxon>
        <taxon>Metazoa</taxon>
        <taxon>Ecdysozoa</taxon>
        <taxon>Arthropoda</taxon>
        <taxon>Hexapoda</taxon>
        <taxon>Insecta</taxon>
        <taxon>Pterygota</taxon>
        <taxon>Neoptera</taxon>
        <taxon>Endopterygota</taxon>
        <taxon>Diptera</taxon>
        <taxon>Brachycera</taxon>
        <taxon>Muscomorpha</taxon>
        <taxon>Ephydroidea</taxon>
        <taxon>Drosophilidae</taxon>
        <taxon>Drosophila</taxon>
    </lineage>
</organism>
<comment type="subcellular location">
    <subcellularLocation>
        <location evidence="1">Cytoplasm</location>
    </subcellularLocation>
</comment>
<dbReference type="InterPro" id="IPR058584">
    <property type="entry name" value="IMB1_TNPO1-like_TPR"/>
</dbReference>
<dbReference type="RefSeq" id="XP_034100970.1">
    <property type="nucleotide sequence ID" value="XM_034245079.2"/>
</dbReference>
<dbReference type="InterPro" id="IPR040122">
    <property type="entry name" value="Importin_beta"/>
</dbReference>
<keyword evidence="9" id="KW-1185">Reference proteome</keyword>
<dbReference type="GO" id="GO:0031267">
    <property type="term" value="F:small GTPase binding"/>
    <property type="evidence" value="ECO:0007669"/>
    <property type="project" value="InterPro"/>
</dbReference>
<dbReference type="InterPro" id="IPR001494">
    <property type="entry name" value="Importin-beta_N"/>
</dbReference>
<dbReference type="SUPFAM" id="SSF48371">
    <property type="entry name" value="ARM repeat"/>
    <property type="match status" value="1"/>
</dbReference>
<dbReference type="PANTHER" id="PTHR10527">
    <property type="entry name" value="IMPORTIN BETA"/>
    <property type="match status" value="1"/>
</dbReference>
<evidence type="ECO:0000313" key="11">
    <source>
        <dbReference type="RefSeq" id="XP_051859115.1"/>
    </source>
</evidence>
<accession>A0A6P8WRV0</accession>
<reference evidence="10 11" key="1">
    <citation type="submission" date="2025-04" db="UniProtKB">
        <authorList>
            <consortium name="RefSeq"/>
        </authorList>
    </citation>
    <scope>IDENTIFICATION</scope>
    <source>
        <strain evidence="10 11">15112-1751.03</strain>
        <tissue evidence="10 11">Whole Adult</tissue>
    </source>
</reference>
<evidence type="ECO:0000256" key="7">
    <source>
        <dbReference type="PROSITE-ProRule" id="PRU00103"/>
    </source>
</evidence>
<evidence type="ECO:0000313" key="9">
    <source>
        <dbReference type="Proteomes" id="UP000515160"/>
    </source>
</evidence>
<dbReference type="PROSITE" id="PS50166">
    <property type="entry name" value="IMPORTIN_B_NT"/>
    <property type="match status" value="1"/>
</dbReference>
<dbReference type="Pfam" id="PF25574">
    <property type="entry name" value="TPR_IMB1"/>
    <property type="match status" value="1"/>
</dbReference>
<feature type="repeat" description="HEAT" evidence="7">
    <location>
        <begin position="415"/>
        <end position="453"/>
    </location>
</feature>
<evidence type="ECO:0000313" key="10">
    <source>
        <dbReference type="RefSeq" id="XP_034100970.1"/>
    </source>
</evidence>
<dbReference type="FunFam" id="1.25.10.10:FF:000027">
    <property type="entry name" value="Importin subunit beta-1"/>
    <property type="match status" value="1"/>
</dbReference>
<dbReference type="OrthoDB" id="10263328at2759"/>
<evidence type="ECO:0000256" key="5">
    <source>
        <dbReference type="ARBA" id="ARBA00022737"/>
    </source>
</evidence>
<comment type="similarity">
    <text evidence="2">Belongs to the importin beta family. Importin beta-1 subfamily.</text>
</comment>
<dbReference type="CTD" id="35336"/>